<protein>
    <submittedName>
        <fullName evidence="2">Uncharacterized protein</fullName>
    </submittedName>
</protein>
<dbReference type="Proteomes" id="UP001360953">
    <property type="component" value="Unassembled WGS sequence"/>
</dbReference>
<proteinExistence type="predicted"/>
<keyword evidence="3" id="KW-1185">Reference proteome</keyword>
<dbReference type="GeneID" id="92031915"/>
<dbReference type="EMBL" id="JBBPEH010000002">
    <property type="protein sequence ID" value="KAK7542019.1"/>
    <property type="molecule type" value="Genomic_DNA"/>
</dbReference>
<organism evidence="2 3">
    <name type="scientific">Phyllosticta citribraziliensis</name>
    <dbReference type="NCBI Taxonomy" id="989973"/>
    <lineage>
        <taxon>Eukaryota</taxon>
        <taxon>Fungi</taxon>
        <taxon>Dikarya</taxon>
        <taxon>Ascomycota</taxon>
        <taxon>Pezizomycotina</taxon>
        <taxon>Dothideomycetes</taxon>
        <taxon>Dothideomycetes incertae sedis</taxon>
        <taxon>Botryosphaeriales</taxon>
        <taxon>Phyllostictaceae</taxon>
        <taxon>Phyllosticta</taxon>
    </lineage>
</organism>
<accession>A0ABR1M362</accession>
<gene>
    <name evidence="2" type="ORF">J3D65DRAFT_612320</name>
</gene>
<feature type="compositionally biased region" description="Low complexity" evidence="1">
    <location>
        <begin position="252"/>
        <end position="262"/>
    </location>
</feature>
<evidence type="ECO:0000313" key="3">
    <source>
        <dbReference type="Proteomes" id="UP001360953"/>
    </source>
</evidence>
<evidence type="ECO:0000313" key="2">
    <source>
        <dbReference type="EMBL" id="KAK7542019.1"/>
    </source>
</evidence>
<dbReference type="RefSeq" id="XP_066658312.1">
    <property type="nucleotide sequence ID" value="XM_066799009.1"/>
</dbReference>
<sequence length="338" mass="38659">MTGGALDSQNEEECRMSKMATSSKSFNGQSLTYFSSMYVPVKQANTSTYIQTYVHARPPLAGYVVTGRTVQRRVLHPGPVPSYRAYPWPWSWFWHSDSDSDPQIYHTTTIIITVHQRISTHVICYGRSWTIPSCSAGQLADWPLAIYHPSRRPQLRKRRAKWAGVDVVKQGSWEALSCCLHTVRISFHLRADMTSYTPAHLPRYPAHPSAPVVHRVTHMRTMSVTQPHLSIYSVLTHLLLCIFQPLPPSPTKQPHTQTQTQPRYSPYTALPAPHRRFPAVPPARTRKRETRSRQTDRQIVRWSDNHCLQVGRRTERVSCLRRAPPLLLLLLCRAGRGC</sequence>
<reference evidence="2 3" key="1">
    <citation type="submission" date="2024-04" db="EMBL/GenBank/DDBJ databases">
        <title>Phyllosticta paracitricarpa is synonymous to the EU quarantine fungus P. citricarpa based on phylogenomic analyses.</title>
        <authorList>
            <consortium name="Lawrence Berkeley National Laboratory"/>
            <person name="Van ingen-buijs V.A."/>
            <person name="Van westerhoven A.C."/>
            <person name="Haridas S."/>
            <person name="Skiadas P."/>
            <person name="Martin F."/>
            <person name="Groenewald J.Z."/>
            <person name="Crous P.W."/>
            <person name="Seidl M.F."/>
        </authorList>
    </citation>
    <scope>NUCLEOTIDE SEQUENCE [LARGE SCALE GENOMIC DNA]</scope>
    <source>
        <strain evidence="2 3">CPC 17464</strain>
    </source>
</reference>
<comment type="caution">
    <text evidence="2">The sequence shown here is derived from an EMBL/GenBank/DDBJ whole genome shotgun (WGS) entry which is preliminary data.</text>
</comment>
<name>A0ABR1M362_9PEZI</name>
<evidence type="ECO:0000256" key="1">
    <source>
        <dbReference type="SAM" id="MobiDB-lite"/>
    </source>
</evidence>
<feature type="region of interest" description="Disordered" evidence="1">
    <location>
        <begin position="250"/>
        <end position="297"/>
    </location>
</feature>